<evidence type="ECO:0000256" key="3">
    <source>
        <dbReference type="ARBA" id="ARBA00023157"/>
    </source>
</evidence>
<dbReference type="GO" id="GO:0005576">
    <property type="term" value="C:extracellular region"/>
    <property type="evidence" value="ECO:0007669"/>
    <property type="project" value="UniProtKB-SubCell"/>
</dbReference>
<dbReference type="InterPro" id="IPR008037">
    <property type="entry name" value="Pacifastin_dom"/>
</dbReference>
<evidence type="ECO:0000259" key="6">
    <source>
        <dbReference type="Pfam" id="PF05375"/>
    </source>
</evidence>
<feature type="domain" description="Pacifastin" evidence="6">
    <location>
        <begin position="39"/>
        <end position="69"/>
    </location>
</feature>
<evidence type="ECO:0000313" key="7">
    <source>
        <dbReference type="EMBL" id="CAL4066667.1"/>
    </source>
</evidence>
<keyword evidence="3" id="KW-1015">Disulfide bond</keyword>
<feature type="signal peptide" evidence="5">
    <location>
        <begin position="1"/>
        <end position="33"/>
    </location>
</feature>
<dbReference type="Pfam" id="PF05375">
    <property type="entry name" value="Pacifastin_I"/>
    <property type="match status" value="2"/>
</dbReference>
<evidence type="ECO:0000313" key="8">
    <source>
        <dbReference type="Proteomes" id="UP001497623"/>
    </source>
</evidence>
<proteinExistence type="inferred from homology"/>
<sequence>SQALAVQLIMSISMFIKSGSLVVLFVLCQPGDSTPRPDECTDGEYERMDCNGCWCANGYWMCTMMLCLDDSFVSLSNELTHSAPPVSKISDRECDDGESKILDCNQCRCMGGLWACTMMRCLLEPEERSILRSSCPNYKFIDKHVCSTCVTAADALQFSKEHRGEPAPRRVSRNTVFEGQDITYTAGNYNNEDTCRLTTHVKTWNCYHDRKGTWTHCKEMGHCTAQSAMVNGHFFHQSLNCL</sequence>
<reference evidence="7 8" key="1">
    <citation type="submission" date="2024-05" db="EMBL/GenBank/DDBJ databases">
        <authorList>
            <person name="Wallberg A."/>
        </authorList>
    </citation>
    <scope>NUCLEOTIDE SEQUENCE [LARGE SCALE GENOMIC DNA]</scope>
</reference>
<dbReference type="Proteomes" id="UP001497623">
    <property type="component" value="Unassembled WGS sequence"/>
</dbReference>
<evidence type="ECO:0000256" key="1">
    <source>
        <dbReference type="ARBA" id="ARBA00004613"/>
    </source>
</evidence>
<feature type="non-terminal residue" evidence="7">
    <location>
        <position position="1"/>
    </location>
</feature>
<feature type="chain" id="PRO_5043909634" description="Pacifastin domain-containing protein" evidence="5">
    <location>
        <begin position="34"/>
        <end position="242"/>
    </location>
</feature>
<dbReference type="InterPro" id="IPR036201">
    <property type="entry name" value="Pacifastin_dom_sf"/>
</dbReference>
<dbReference type="GO" id="GO:0030414">
    <property type="term" value="F:peptidase inhibitor activity"/>
    <property type="evidence" value="ECO:0007669"/>
    <property type="project" value="InterPro"/>
</dbReference>
<name>A0AAV2Q1B6_MEGNR</name>
<comment type="caution">
    <text evidence="7">The sequence shown here is derived from an EMBL/GenBank/DDBJ whole genome shotgun (WGS) entry which is preliminary data.</text>
</comment>
<accession>A0AAV2Q1B6</accession>
<feature type="domain" description="Pacifastin" evidence="6">
    <location>
        <begin position="93"/>
        <end position="125"/>
    </location>
</feature>
<keyword evidence="8" id="KW-1185">Reference proteome</keyword>
<comment type="similarity">
    <text evidence="4">Belongs to the protease inhibitor I19 family.</text>
</comment>
<keyword evidence="5" id="KW-0732">Signal</keyword>
<dbReference type="AlphaFoldDB" id="A0AAV2Q1B6"/>
<evidence type="ECO:0000256" key="5">
    <source>
        <dbReference type="SAM" id="SignalP"/>
    </source>
</evidence>
<organism evidence="7 8">
    <name type="scientific">Meganyctiphanes norvegica</name>
    <name type="common">Northern krill</name>
    <name type="synonym">Thysanopoda norvegica</name>
    <dbReference type="NCBI Taxonomy" id="48144"/>
    <lineage>
        <taxon>Eukaryota</taxon>
        <taxon>Metazoa</taxon>
        <taxon>Ecdysozoa</taxon>
        <taxon>Arthropoda</taxon>
        <taxon>Crustacea</taxon>
        <taxon>Multicrustacea</taxon>
        <taxon>Malacostraca</taxon>
        <taxon>Eumalacostraca</taxon>
        <taxon>Eucarida</taxon>
        <taxon>Euphausiacea</taxon>
        <taxon>Euphausiidae</taxon>
        <taxon>Meganyctiphanes</taxon>
    </lineage>
</organism>
<dbReference type="EMBL" id="CAXKWB010002345">
    <property type="protein sequence ID" value="CAL4066667.1"/>
    <property type="molecule type" value="Genomic_DNA"/>
</dbReference>
<protein>
    <recommendedName>
        <fullName evidence="6">Pacifastin domain-containing protein</fullName>
    </recommendedName>
</protein>
<evidence type="ECO:0000256" key="2">
    <source>
        <dbReference type="ARBA" id="ARBA00022525"/>
    </source>
</evidence>
<gene>
    <name evidence="7" type="ORF">MNOR_LOCUS5914</name>
</gene>
<dbReference type="SUPFAM" id="SSF57283">
    <property type="entry name" value="PMP inhibitors"/>
    <property type="match status" value="2"/>
</dbReference>
<evidence type="ECO:0000256" key="4">
    <source>
        <dbReference type="ARBA" id="ARBA00029459"/>
    </source>
</evidence>
<keyword evidence="2" id="KW-0964">Secreted</keyword>
<comment type="subcellular location">
    <subcellularLocation>
        <location evidence="1">Secreted</location>
    </subcellularLocation>
</comment>